<dbReference type="Gene3D" id="3.10.660.10">
    <property type="entry name" value="DPH Zinc finger"/>
    <property type="match status" value="1"/>
</dbReference>
<organism evidence="7 8">
    <name type="scientific">Nasonia vitripennis</name>
    <name type="common">Parasitic wasp</name>
    <dbReference type="NCBI Taxonomy" id="7425"/>
    <lineage>
        <taxon>Eukaryota</taxon>
        <taxon>Metazoa</taxon>
        <taxon>Ecdysozoa</taxon>
        <taxon>Arthropoda</taxon>
        <taxon>Hexapoda</taxon>
        <taxon>Insecta</taxon>
        <taxon>Pterygota</taxon>
        <taxon>Neoptera</taxon>
        <taxon>Endopterygota</taxon>
        <taxon>Hymenoptera</taxon>
        <taxon>Apocrita</taxon>
        <taxon>Proctotrupomorpha</taxon>
        <taxon>Chalcidoidea</taxon>
        <taxon>Pteromalidae</taxon>
        <taxon>Pteromalinae</taxon>
        <taxon>Nasonia</taxon>
    </lineage>
</organism>
<dbReference type="PANTHER" id="PTHR45255">
    <property type="entry name" value="DNAJ HOMOLOG SUBFAMILY C MEMBER 24"/>
    <property type="match status" value="1"/>
</dbReference>
<dbReference type="InterPro" id="IPR036869">
    <property type="entry name" value="J_dom_sf"/>
</dbReference>
<dbReference type="EnsemblMetazoa" id="XM_016989844">
    <property type="protein sequence ID" value="XP_016845333"/>
    <property type="gene ID" value="LOC100118393"/>
</dbReference>
<evidence type="ECO:0000256" key="4">
    <source>
        <dbReference type="ARBA" id="ARBA00023004"/>
    </source>
</evidence>
<dbReference type="PANTHER" id="PTHR45255:SF1">
    <property type="entry name" value="DNAJ HOMOLOG SUBFAMILY C MEMBER 24"/>
    <property type="match status" value="1"/>
</dbReference>
<dbReference type="InterPro" id="IPR007872">
    <property type="entry name" value="DPH_MB_dom"/>
</dbReference>
<dbReference type="InterPro" id="IPR001623">
    <property type="entry name" value="DnaJ_domain"/>
</dbReference>
<dbReference type="FunCoup" id="A0A7M7IXX6">
    <property type="interactions" value="1350"/>
</dbReference>
<dbReference type="CDD" id="cd06257">
    <property type="entry name" value="DnaJ"/>
    <property type="match status" value="1"/>
</dbReference>
<dbReference type="GO" id="GO:0008198">
    <property type="term" value="F:ferrous iron binding"/>
    <property type="evidence" value="ECO:0007669"/>
    <property type="project" value="TreeGrafter"/>
</dbReference>
<accession>A0A7M7IXX6</accession>
<dbReference type="Proteomes" id="UP000002358">
    <property type="component" value="Chromosome 1"/>
</dbReference>
<evidence type="ECO:0000256" key="3">
    <source>
        <dbReference type="ARBA" id="ARBA00022833"/>
    </source>
</evidence>
<dbReference type="PRINTS" id="PR00625">
    <property type="entry name" value="JDOMAIN"/>
</dbReference>
<dbReference type="SMR" id="A0A7M7IXX6"/>
<reference evidence="7" key="1">
    <citation type="submission" date="2021-01" db="UniProtKB">
        <authorList>
            <consortium name="EnsemblMetazoa"/>
        </authorList>
    </citation>
    <scope>IDENTIFICATION</scope>
</reference>
<proteinExistence type="inferred from homology"/>
<name>A0A7M7IXX6_NASVI</name>
<dbReference type="SMART" id="SM00271">
    <property type="entry name" value="DnaJ"/>
    <property type="match status" value="1"/>
</dbReference>
<dbReference type="OMA" id="LEDMTWE"/>
<dbReference type="GO" id="GO:0001671">
    <property type="term" value="F:ATPase activator activity"/>
    <property type="evidence" value="ECO:0007669"/>
    <property type="project" value="TreeGrafter"/>
</dbReference>
<keyword evidence="8" id="KW-1185">Reference proteome</keyword>
<comment type="similarity">
    <text evidence="1">Belongs to the DPH4 family.</text>
</comment>
<evidence type="ECO:0000259" key="6">
    <source>
        <dbReference type="PROSITE" id="PS51074"/>
    </source>
</evidence>
<keyword evidence="3" id="KW-0862">Zinc</keyword>
<dbReference type="SUPFAM" id="SSF144217">
    <property type="entry name" value="CSL zinc finger"/>
    <property type="match status" value="1"/>
</dbReference>
<dbReference type="InterPro" id="IPR036671">
    <property type="entry name" value="DPH_MB_sf"/>
</dbReference>
<gene>
    <name evidence="7" type="primary">100118393</name>
</gene>
<evidence type="ECO:0000256" key="1">
    <source>
        <dbReference type="ARBA" id="ARBA00006169"/>
    </source>
</evidence>
<sequence length="145" mass="16367">MSGITDVSNKDLYKILDCTVESSPEELKQAYHRKILESHPDKSTDPPKSTETFHDVKLAWKILGNPVLKKEYDIKCRQADLEAQGALIYARVSPAELEETEDGDILSYQCRCGNSYLVQKSDLEEKNCVIHVPCQDCTFSIAIET</sequence>
<dbReference type="SUPFAM" id="SSF46565">
    <property type="entry name" value="Chaperone J-domain"/>
    <property type="match status" value="1"/>
</dbReference>
<dbReference type="KEGG" id="nvi:100118393"/>
<dbReference type="Pfam" id="PF05207">
    <property type="entry name" value="Zn_ribbon_CSL"/>
    <property type="match status" value="1"/>
</dbReference>
<dbReference type="InParanoid" id="A0A7M7IXX6"/>
<keyword evidence="2" id="KW-0479">Metal-binding</keyword>
<keyword evidence="4" id="KW-0408">Iron</keyword>
<dbReference type="Pfam" id="PF00226">
    <property type="entry name" value="DnaJ"/>
    <property type="match status" value="1"/>
</dbReference>
<dbReference type="PROSITE" id="PS50076">
    <property type="entry name" value="DNAJ_2"/>
    <property type="match status" value="1"/>
</dbReference>
<dbReference type="PROSITE" id="PS51074">
    <property type="entry name" value="DPH_MB"/>
    <property type="match status" value="1"/>
</dbReference>
<evidence type="ECO:0000313" key="8">
    <source>
        <dbReference type="Proteomes" id="UP000002358"/>
    </source>
</evidence>
<protein>
    <submittedName>
        <fullName evidence="7">Uncharacterized protein</fullName>
    </submittedName>
</protein>
<dbReference type="Gene3D" id="1.10.287.110">
    <property type="entry name" value="DnaJ domain"/>
    <property type="match status" value="1"/>
</dbReference>
<evidence type="ECO:0000259" key="5">
    <source>
        <dbReference type="PROSITE" id="PS50076"/>
    </source>
</evidence>
<dbReference type="AlphaFoldDB" id="A0A7M7IXX6"/>
<feature type="domain" description="DPH-type MB" evidence="6">
    <location>
        <begin position="88"/>
        <end position="145"/>
    </location>
</feature>
<evidence type="ECO:0000313" key="7">
    <source>
        <dbReference type="EnsemblMetazoa" id="XP_016845333"/>
    </source>
</evidence>
<feature type="domain" description="J" evidence="5">
    <location>
        <begin position="11"/>
        <end position="76"/>
    </location>
</feature>
<evidence type="ECO:0000256" key="2">
    <source>
        <dbReference type="ARBA" id="ARBA00022723"/>
    </source>
</evidence>
<dbReference type="OrthoDB" id="66964at2759"/>